<dbReference type="OrthoDB" id="411785at2759"/>
<name>A0A6A5T500_9PLEO</name>
<feature type="domain" description="Methyltransferase" evidence="4">
    <location>
        <begin position="56"/>
        <end position="176"/>
    </location>
</feature>
<dbReference type="InterPro" id="IPR051419">
    <property type="entry name" value="Lys/N-term_MeTrsfase_sf"/>
</dbReference>
<dbReference type="AlphaFoldDB" id="A0A6A5T500"/>
<sequence length="215" mass="24637">MPKTDEGAALGHASFWDERYSKADDSSKPTHEWFRDFASLEPFFDKHLFAARKPDSKPKILHLGSGDSTIPYDLLSKGYDNQVCLDFSSVVVDLMRSRHALKAGVEWKEGDVRDMKDIGTGSIDVTFDKGTLDAMIFGSPWSPPEEVMENSGRYMSEVQRVLREDGFFLYITYRQPHFVKPILNRNNEWDLEMDVLGGGDSFEYYGYTLRKHKSD</sequence>
<accession>A0A6A5T500</accession>
<evidence type="ECO:0000313" key="6">
    <source>
        <dbReference type="Proteomes" id="UP000800038"/>
    </source>
</evidence>
<dbReference type="EMBL" id="ML975999">
    <property type="protein sequence ID" value="KAF1947164.1"/>
    <property type="molecule type" value="Genomic_DNA"/>
</dbReference>
<dbReference type="PANTHER" id="PTHR12176">
    <property type="entry name" value="SAM-DEPENDENT METHYLTRANSFERASE SUPERFAMILY PROTEIN"/>
    <property type="match status" value="1"/>
</dbReference>
<comment type="similarity">
    <text evidence="1">Belongs to the methyltransferase superfamily.</text>
</comment>
<keyword evidence="3" id="KW-0808">Transferase</keyword>
<gene>
    <name evidence="5" type="ORF">EJ02DRAFT_440387</name>
</gene>
<proteinExistence type="inferred from homology"/>
<reference evidence="5" key="1">
    <citation type="journal article" date="2020" name="Stud. Mycol.">
        <title>101 Dothideomycetes genomes: a test case for predicting lifestyles and emergence of pathogens.</title>
        <authorList>
            <person name="Haridas S."/>
            <person name="Albert R."/>
            <person name="Binder M."/>
            <person name="Bloem J."/>
            <person name="Labutti K."/>
            <person name="Salamov A."/>
            <person name="Andreopoulos B."/>
            <person name="Baker S."/>
            <person name="Barry K."/>
            <person name="Bills G."/>
            <person name="Bluhm B."/>
            <person name="Cannon C."/>
            <person name="Castanera R."/>
            <person name="Culley D."/>
            <person name="Daum C."/>
            <person name="Ezra D."/>
            <person name="Gonzalez J."/>
            <person name="Henrissat B."/>
            <person name="Kuo A."/>
            <person name="Liang C."/>
            <person name="Lipzen A."/>
            <person name="Lutzoni F."/>
            <person name="Magnuson J."/>
            <person name="Mondo S."/>
            <person name="Nolan M."/>
            <person name="Ohm R."/>
            <person name="Pangilinan J."/>
            <person name="Park H.-J."/>
            <person name="Ramirez L."/>
            <person name="Alfaro M."/>
            <person name="Sun H."/>
            <person name="Tritt A."/>
            <person name="Yoshinaga Y."/>
            <person name="Zwiers L.-H."/>
            <person name="Turgeon B."/>
            <person name="Goodwin S."/>
            <person name="Spatafora J."/>
            <person name="Crous P."/>
            <person name="Grigoriev I."/>
        </authorList>
    </citation>
    <scope>NUCLEOTIDE SEQUENCE</scope>
    <source>
        <strain evidence="5">CBS 161.51</strain>
    </source>
</reference>
<evidence type="ECO:0000256" key="2">
    <source>
        <dbReference type="ARBA" id="ARBA00022603"/>
    </source>
</evidence>
<dbReference type="SUPFAM" id="SSF53335">
    <property type="entry name" value="S-adenosyl-L-methionine-dependent methyltransferases"/>
    <property type="match status" value="1"/>
</dbReference>
<dbReference type="Proteomes" id="UP000800038">
    <property type="component" value="Unassembled WGS sequence"/>
</dbReference>
<dbReference type="InterPro" id="IPR029063">
    <property type="entry name" value="SAM-dependent_MTases_sf"/>
</dbReference>
<dbReference type="CDD" id="cd02440">
    <property type="entry name" value="AdoMet_MTases"/>
    <property type="match status" value="1"/>
</dbReference>
<evidence type="ECO:0000259" key="4">
    <source>
        <dbReference type="Pfam" id="PF13847"/>
    </source>
</evidence>
<dbReference type="Pfam" id="PF13847">
    <property type="entry name" value="Methyltransf_31"/>
    <property type="match status" value="1"/>
</dbReference>
<dbReference type="Gene3D" id="3.40.50.150">
    <property type="entry name" value="Vaccinia Virus protein VP39"/>
    <property type="match status" value="1"/>
</dbReference>
<organism evidence="5 6">
    <name type="scientific">Clathrospora elynae</name>
    <dbReference type="NCBI Taxonomy" id="706981"/>
    <lineage>
        <taxon>Eukaryota</taxon>
        <taxon>Fungi</taxon>
        <taxon>Dikarya</taxon>
        <taxon>Ascomycota</taxon>
        <taxon>Pezizomycotina</taxon>
        <taxon>Dothideomycetes</taxon>
        <taxon>Pleosporomycetidae</taxon>
        <taxon>Pleosporales</taxon>
        <taxon>Diademaceae</taxon>
        <taxon>Clathrospora</taxon>
    </lineage>
</organism>
<dbReference type="GO" id="GO:0032259">
    <property type="term" value="P:methylation"/>
    <property type="evidence" value="ECO:0007669"/>
    <property type="project" value="UniProtKB-KW"/>
</dbReference>
<evidence type="ECO:0000256" key="1">
    <source>
        <dbReference type="ARBA" id="ARBA00008361"/>
    </source>
</evidence>
<dbReference type="InterPro" id="IPR025714">
    <property type="entry name" value="Methyltranfer_dom"/>
</dbReference>
<dbReference type="GO" id="GO:0008168">
    <property type="term" value="F:methyltransferase activity"/>
    <property type="evidence" value="ECO:0007669"/>
    <property type="project" value="UniProtKB-KW"/>
</dbReference>
<protein>
    <recommendedName>
        <fullName evidence="4">Methyltransferase domain-containing protein</fullName>
    </recommendedName>
</protein>
<keyword evidence="2" id="KW-0489">Methyltransferase</keyword>
<keyword evidence="6" id="KW-1185">Reference proteome</keyword>
<evidence type="ECO:0000256" key="3">
    <source>
        <dbReference type="ARBA" id="ARBA00022679"/>
    </source>
</evidence>
<dbReference type="PANTHER" id="PTHR12176:SF80">
    <property type="entry name" value="EEF1A LYSINE METHYLTRANSFERASE 4"/>
    <property type="match status" value="1"/>
</dbReference>
<evidence type="ECO:0000313" key="5">
    <source>
        <dbReference type="EMBL" id="KAF1947164.1"/>
    </source>
</evidence>